<feature type="region of interest" description="Disordered" evidence="2">
    <location>
        <begin position="59"/>
        <end position="93"/>
    </location>
</feature>
<sequence length="209" mass="23680">MVDVSQLVSQMHETLSSIHSTISSLSALDHQSRLDELEQSRAAALEALQSSFRLESDDLARKRKAQRDALAEQRRREDEEREARRRQEDEALLAQVVDEDRDRHGKLDVDAREVEESTETMMGRVEEEAKQVLDEGKAKLAALEERRKELNRLIDEQLQLPLPSAPSRRKSGERSLPKIVAPSIMTMDTAMAMPHLQSSPTKASSKKTD</sequence>
<reference evidence="4" key="1">
    <citation type="journal article" date="2014" name="Genome Announc.">
        <title>Genome sequence of the pathogenic fungus Sporothrix schenckii (ATCC 58251).</title>
        <authorList>
            <person name="Cuomo C.A."/>
            <person name="Rodriguez-Del Valle N."/>
            <person name="Perez-Sanchez L."/>
            <person name="Abouelleil A."/>
            <person name="Goldberg J."/>
            <person name="Young S."/>
            <person name="Zeng Q."/>
            <person name="Birren B.W."/>
        </authorList>
    </citation>
    <scope>NUCLEOTIDE SEQUENCE [LARGE SCALE GENOMIC DNA]</scope>
    <source>
        <strain evidence="4">ATCC 58251 / de Perez 2211183</strain>
    </source>
</reference>
<evidence type="ECO:0000256" key="2">
    <source>
        <dbReference type="SAM" id="MobiDB-lite"/>
    </source>
</evidence>
<feature type="region of interest" description="Disordered" evidence="2">
    <location>
        <begin position="161"/>
        <end position="181"/>
    </location>
</feature>
<evidence type="ECO:0000256" key="1">
    <source>
        <dbReference type="SAM" id="Coils"/>
    </source>
</evidence>
<dbReference type="eggNOG" id="ENOG502QZ1C">
    <property type="taxonomic scope" value="Eukaryota"/>
</dbReference>
<protein>
    <submittedName>
        <fullName evidence="3">Uncharacterized protein</fullName>
    </submittedName>
</protein>
<dbReference type="EMBL" id="KI440843">
    <property type="protein sequence ID" value="ERT01216.1"/>
    <property type="molecule type" value="Genomic_DNA"/>
</dbReference>
<name>U7Q3C0_SPOS1</name>
<keyword evidence="4" id="KW-1185">Reference proteome</keyword>
<evidence type="ECO:0000313" key="4">
    <source>
        <dbReference type="Proteomes" id="UP000018087"/>
    </source>
</evidence>
<dbReference type="STRING" id="1391915.U7Q3C0"/>
<feature type="coiled-coil region" evidence="1">
    <location>
        <begin position="126"/>
        <end position="160"/>
    </location>
</feature>
<dbReference type="HOGENOM" id="CLU_1316163_0_0_1"/>
<accession>U7Q3C0</accession>
<organism evidence="3 4">
    <name type="scientific">Sporothrix schenckii (strain ATCC 58251 / de Perez 2211183)</name>
    <name type="common">Rose-picker's disease fungus</name>
    <dbReference type="NCBI Taxonomy" id="1391915"/>
    <lineage>
        <taxon>Eukaryota</taxon>
        <taxon>Fungi</taxon>
        <taxon>Dikarya</taxon>
        <taxon>Ascomycota</taxon>
        <taxon>Pezizomycotina</taxon>
        <taxon>Sordariomycetes</taxon>
        <taxon>Sordariomycetidae</taxon>
        <taxon>Ophiostomatales</taxon>
        <taxon>Ophiostomataceae</taxon>
        <taxon>Sporothrix</taxon>
    </lineage>
</organism>
<dbReference type="OrthoDB" id="5245577at2759"/>
<evidence type="ECO:0000313" key="3">
    <source>
        <dbReference type="EMBL" id="ERT01216.1"/>
    </source>
</evidence>
<gene>
    <name evidence="3" type="ORF">HMPREF1624_02458</name>
</gene>
<dbReference type="Proteomes" id="UP000018087">
    <property type="component" value="Unassembled WGS sequence"/>
</dbReference>
<keyword evidence="1" id="KW-0175">Coiled coil</keyword>
<feature type="compositionally biased region" description="Basic and acidic residues" evidence="2">
    <location>
        <begin position="59"/>
        <end position="89"/>
    </location>
</feature>
<proteinExistence type="predicted"/>
<dbReference type="AlphaFoldDB" id="U7Q3C0"/>